<sequence length="153" mass="16281">MNRRTLLGGLGGLLATAGCIGQLTPESAAIESKELAAYDPEDAFFDETPGVRDPPKIAFVETESQVRVTGKLYVGSSNCNKAAFKKVSYNEKTDTLRLTVGSGEKENSGNFCTGDESVDAYRAIITFRNQLPQTVVATEEDGGTKTSAHPSGQ</sequence>
<evidence type="ECO:0000313" key="1">
    <source>
        <dbReference type="EMBL" id="MRW96093.1"/>
    </source>
</evidence>
<evidence type="ECO:0000313" key="2">
    <source>
        <dbReference type="Proteomes" id="UP000443423"/>
    </source>
</evidence>
<gene>
    <name evidence="1" type="ORF">GJR99_05805</name>
</gene>
<protein>
    <recommendedName>
        <fullName evidence="3">Lipoprotein</fullName>
    </recommendedName>
</protein>
<proteinExistence type="predicted"/>
<evidence type="ECO:0008006" key="3">
    <source>
        <dbReference type="Google" id="ProtNLM"/>
    </source>
</evidence>
<organism evidence="1 2">
    <name type="scientific">Haloferax marinum</name>
    <dbReference type="NCBI Taxonomy" id="2666143"/>
    <lineage>
        <taxon>Archaea</taxon>
        <taxon>Methanobacteriati</taxon>
        <taxon>Methanobacteriota</taxon>
        <taxon>Stenosarchaea group</taxon>
        <taxon>Halobacteria</taxon>
        <taxon>Halobacteriales</taxon>
        <taxon>Haloferacaceae</taxon>
        <taxon>Haloferax</taxon>
    </lineage>
</organism>
<reference evidence="1 2" key="1">
    <citation type="submission" date="2019-11" db="EMBL/GenBank/DDBJ databases">
        <title>Whole genome sequence of Haloferax sp. MBLA0078.</title>
        <authorList>
            <person name="Seo M.-J."/>
            <person name="Cho E.-S."/>
        </authorList>
    </citation>
    <scope>NUCLEOTIDE SEQUENCE [LARGE SCALE GENOMIC DNA]</scope>
    <source>
        <strain evidence="1 2">MBLA0078</strain>
    </source>
</reference>
<dbReference type="Proteomes" id="UP000443423">
    <property type="component" value="Unassembled WGS sequence"/>
</dbReference>
<accession>A0A6A8G732</accession>
<keyword evidence="2" id="KW-1185">Reference proteome</keyword>
<comment type="caution">
    <text evidence="1">The sequence shown here is derived from an EMBL/GenBank/DDBJ whole genome shotgun (WGS) entry which is preliminary data.</text>
</comment>
<dbReference type="AlphaFoldDB" id="A0A6A8G732"/>
<dbReference type="EMBL" id="WKJQ01000001">
    <property type="protein sequence ID" value="MRW96093.1"/>
    <property type="molecule type" value="Genomic_DNA"/>
</dbReference>
<name>A0A6A8G732_9EURY</name>
<dbReference type="RefSeq" id="WP_151110180.1">
    <property type="nucleotide sequence ID" value="NZ_WKJQ01000001.1"/>
</dbReference>
<dbReference type="PROSITE" id="PS51257">
    <property type="entry name" value="PROKAR_LIPOPROTEIN"/>
    <property type="match status" value="1"/>
</dbReference>